<evidence type="ECO:0000256" key="6">
    <source>
        <dbReference type="SAM" id="MobiDB-lite"/>
    </source>
</evidence>
<proteinExistence type="inferred from homology"/>
<sequence length="121" mass="13810">MGQNNKPKKNKTNDDDPYKIGTVLFSSGDAKHSDVWDDSDLIDHWDRNVEAYRPVLRKKSEKVSSSKIQQTLPSSTKGSLLPSMPPMPSMSSNQEDLSNLMMAWYYSGYYTGLYQAQQRKK</sequence>
<dbReference type="Pfam" id="PF20635">
    <property type="entry name" value="SMN_YG-box"/>
    <property type="match status" value="1"/>
</dbReference>
<evidence type="ECO:0000313" key="8">
    <source>
        <dbReference type="EMBL" id="KAG2196139.1"/>
    </source>
</evidence>
<keyword evidence="9" id="KW-1185">Reference proteome</keyword>
<dbReference type="AlphaFoldDB" id="A0A8H7QNZ0"/>
<evidence type="ECO:0000256" key="1">
    <source>
        <dbReference type="ARBA" id="ARBA00004123"/>
    </source>
</evidence>
<feature type="region of interest" description="Disordered" evidence="6">
    <location>
        <begin position="58"/>
        <end position="93"/>
    </location>
</feature>
<name>A0A8H7QNZ0_9FUNG</name>
<evidence type="ECO:0000256" key="4">
    <source>
        <dbReference type="ARBA" id="ARBA00023187"/>
    </source>
</evidence>
<dbReference type="PANTHER" id="PTHR39267">
    <property type="entry name" value="SURVIVAL MOTOR NEURON-LIKE PROTEIN 1"/>
    <property type="match status" value="1"/>
</dbReference>
<accession>A0A8H7QNZ0</accession>
<comment type="similarity">
    <text evidence="2">Belongs to the SMN family.</text>
</comment>
<evidence type="ECO:0000313" key="9">
    <source>
        <dbReference type="Proteomes" id="UP000603453"/>
    </source>
</evidence>
<keyword evidence="5" id="KW-0539">Nucleus</keyword>
<dbReference type="InterPro" id="IPR040424">
    <property type="entry name" value="Smn1"/>
</dbReference>
<gene>
    <name evidence="8" type="ORF">INT47_006485</name>
</gene>
<dbReference type="Proteomes" id="UP000603453">
    <property type="component" value="Unassembled WGS sequence"/>
</dbReference>
<reference evidence="8" key="1">
    <citation type="submission" date="2020-12" db="EMBL/GenBank/DDBJ databases">
        <title>Metabolic potential, ecology and presence of endohyphal bacteria is reflected in genomic diversity of Mucoromycotina.</title>
        <authorList>
            <person name="Muszewska A."/>
            <person name="Okrasinska A."/>
            <person name="Steczkiewicz K."/>
            <person name="Drgas O."/>
            <person name="Orlowska M."/>
            <person name="Perlinska-Lenart U."/>
            <person name="Aleksandrzak-Piekarczyk T."/>
            <person name="Szatraj K."/>
            <person name="Zielenkiewicz U."/>
            <person name="Pilsyk S."/>
            <person name="Malc E."/>
            <person name="Mieczkowski P."/>
            <person name="Kruszewska J.S."/>
            <person name="Biernat P."/>
            <person name="Pawlowska J."/>
        </authorList>
    </citation>
    <scope>NUCLEOTIDE SEQUENCE</scope>
    <source>
        <strain evidence="8">WA0000017839</strain>
    </source>
</reference>
<evidence type="ECO:0000256" key="3">
    <source>
        <dbReference type="ARBA" id="ARBA00022664"/>
    </source>
</evidence>
<comment type="subcellular location">
    <subcellularLocation>
        <location evidence="1">Nucleus</location>
    </subcellularLocation>
</comment>
<keyword evidence="4" id="KW-0508">mRNA splicing</keyword>
<organism evidence="8 9">
    <name type="scientific">Mucor saturninus</name>
    <dbReference type="NCBI Taxonomy" id="64648"/>
    <lineage>
        <taxon>Eukaryota</taxon>
        <taxon>Fungi</taxon>
        <taxon>Fungi incertae sedis</taxon>
        <taxon>Mucoromycota</taxon>
        <taxon>Mucoromycotina</taxon>
        <taxon>Mucoromycetes</taxon>
        <taxon>Mucorales</taxon>
        <taxon>Mucorineae</taxon>
        <taxon>Mucoraceae</taxon>
        <taxon>Mucor</taxon>
    </lineage>
</organism>
<dbReference type="CDD" id="cd22852">
    <property type="entry name" value="SMN_C"/>
    <property type="match status" value="1"/>
</dbReference>
<evidence type="ECO:0000256" key="2">
    <source>
        <dbReference type="ARBA" id="ARBA00005371"/>
    </source>
</evidence>
<dbReference type="InterPro" id="IPR049481">
    <property type="entry name" value="SMN_G2-BD"/>
</dbReference>
<feature type="compositionally biased region" description="Polar residues" evidence="6">
    <location>
        <begin position="63"/>
        <end position="78"/>
    </location>
</feature>
<dbReference type="GO" id="GO:0006397">
    <property type="term" value="P:mRNA processing"/>
    <property type="evidence" value="ECO:0007669"/>
    <property type="project" value="UniProtKB-KW"/>
</dbReference>
<keyword evidence="3" id="KW-0507">mRNA processing</keyword>
<comment type="caution">
    <text evidence="8">The sequence shown here is derived from an EMBL/GenBank/DDBJ whole genome shotgun (WGS) entry which is preliminary data.</text>
</comment>
<dbReference type="GO" id="GO:0008380">
    <property type="term" value="P:RNA splicing"/>
    <property type="evidence" value="ECO:0007669"/>
    <property type="project" value="UniProtKB-KW"/>
</dbReference>
<dbReference type="PANTHER" id="PTHR39267:SF1">
    <property type="entry name" value="SURVIVAL MOTOR NEURON PROTEIN"/>
    <property type="match status" value="1"/>
</dbReference>
<dbReference type="InterPro" id="IPR047313">
    <property type="entry name" value="SMN_C"/>
</dbReference>
<dbReference type="Pfam" id="PF20636">
    <property type="entry name" value="SMN_G2-BD"/>
    <property type="match status" value="1"/>
</dbReference>
<dbReference type="EMBL" id="JAEPRD010000153">
    <property type="protein sequence ID" value="KAG2196139.1"/>
    <property type="molecule type" value="Genomic_DNA"/>
</dbReference>
<evidence type="ECO:0000259" key="7">
    <source>
        <dbReference type="Pfam" id="PF20636"/>
    </source>
</evidence>
<dbReference type="OrthoDB" id="197400at2759"/>
<protein>
    <recommendedName>
        <fullName evidence="7">Survival Motor Neuron Gemin2-binding domain-containing protein</fullName>
    </recommendedName>
</protein>
<evidence type="ECO:0000256" key="5">
    <source>
        <dbReference type="ARBA" id="ARBA00023242"/>
    </source>
</evidence>
<feature type="domain" description="Survival Motor Neuron Gemin2-binding" evidence="7">
    <location>
        <begin position="30"/>
        <end position="53"/>
    </location>
</feature>
<dbReference type="GO" id="GO:0005634">
    <property type="term" value="C:nucleus"/>
    <property type="evidence" value="ECO:0007669"/>
    <property type="project" value="UniProtKB-SubCell"/>
</dbReference>